<dbReference type="EMBL" id="AZFX01000087">
    <property type="protein sequence ID" value="KRM08534.1"/>
    <property type="molecule type" value="Genomic_DNA"/>
</dbReference>
<evidence type="ECO:0000259" key="7">
    <source>
        <dbReference type="Pfam" id="PF22642"/>
    </source>
</evidence>
<keyword evidence="4" id="KW-0131">Cell cycle</keyword>
<organism evidence="8 9">
    <name type="scientific">Lapidilactobacillus concavus DSM 17758</name>
    <dbReference type="NCBI Taxonomy" id="1423735"/>
    <lineage>
        <taxon>Bacteria</taxon>
        <taxon>Bacillati</taxon>
        <taxon>Bacillota</taxon>
        <taxon>Bacilli</taxon>
        <taxon>Lactobacillales</taxon>
        <taxon>Lactobacillaceae</taxon>
        <taxon>Lapidilactobacillus</taxon>
    </lineage>
</organism>
<reference evidence="8 9" key="1">
    <citation type="journal article" date="2015" name="Genome Announc.">
        <title>Expanding the biotechnology potential of lactobacilli through comparative genomics of 213 strains and associated genera.</title>
        <authorList>
            <person name="Sun Z."/>
            <person name="Harris H.M."/>
            <person name="McCann A."/>
            <person name="Guo C."/>
            <person name="Argimon S."/>
            <person name="Zhang W."/>
            <person name="Yang X."/>
            <person name="Jeffery I.B."/>
            <person name="Cooney J.C."/>
            <person name="Kagawa T.F."/>
            <person name="Liu W."/>
            <person name="Song Y."/>
            <person name="Salvetti E."/>
            <person name="Wrobel A."/>
            <person name="Rasinkangas P."/>
            <person name="Parkhill J."/>
            <person name="Rea M.C."/>
            <person name="O'Sullivan O."/>
            <person name="Ritari J."/>
            <person name="Douillard F.P."/>
            <person name="Paul Ross R."/>
            <person name="Yang R."/>
            <person name="Briner A.E."/>
            <person name="Felis G.E."/>
            <person name="de Vos W.M."/>
            <person name="Barrangou R."/>
            <person name="Klaenhammer T.R."/>
            <person name="Caufield P.W."/>
            <person name="Cui Y."/>
            <person name="Zhang H."/>
            <person name="O'Toole P.W."/>
        </authorList>
    </citation>
    <scope>NUCLEOTIDE SEQUENCE [LARGE SCALE GENOMIC DNA]</scope>
    <source>
        <strain evidence="8 9">DSM 17758</strain>
    </source>
</reference>
<dbReference type="GO" id="GO:1901891">
    <property type="term" value="P:regulation of cell septum assembly"/>
    <property type="evidence" value="ECO:0007669"/>
    <property type="project" value="InterPro"/>
</dbReference>
<dbReference type="PANTHER" id="PTHR34108:SF1">
    <property type="entry name" value="SEPTUM SITE-DETERMINING PROTEIN MINC"/>
    <property type="match status" value="1"/>
</dbReference>
<feature type="domain" description="Septum site-determining protein MinC N-terminal" evidence="7">
    <location>
        <begin position="4"/>
        <end position="80"/>
    </location>
</feature>
<dbReference type="AlphaFoldDB" id="A0A0R1W063"/>
<dbReference type="PATRIC" id="fig|1423735.3.peg.634"/>
<dbReference type="PANTHER" id="PTHR34108">
    <property type="entry name" value="SEPTUM SITE-DETERMINING PROTEIN MINC"/>
    <property type="match status" value="1"/>
</dbReference>
<evidence type="ECO:0000313" key="8">
    <source>
        <dbReference type="EMBL" id="KRM08534.1"/>
    </source>
</evidence>
<name>A0A0R1W063_9LACO</name>
<dbReference type="GO" id="GO:0000902">
    <property type="term" value="P:cell morphogenesis"/>
    <property type="evidence" value="ECO:0007669"/>
    <property type="project" value="InterPro"/>
</dbReference>
<sequence length="221" mass="24289">MANVSLRGRSDGYELEIPAESNFEESLADLKKLLQKVRDQDNSVKEIAFSVQTGHRLLTTSQQAELTKLITEFDKFKLTGITADVLSEPTVENLLKTQHVSIVPQIIRSGQELSFEGDVILLGSVHQGGMLKSAKNIYVIGDVEGGILHAGFPNHREAIVAGDVSTAGQVRIGNYISVVADNPDFQAQTFAHVNDQGELVVEPLSTMRKSMPELYRKLEDK</sequence>
<evidence type="ECO:0000259" key="6">
    <source>
        <dbReference type="Pfam" id="PF03775"/>
    </source>
</evidence>
<keyword evidence="9" id="KW-1185">Reference proteome</keyword>
<gene>
    <name evidence="8" type="ORF">FC15_GL000606</name>
</gene>
<dbReference type="Pfam" id="PF03775">
    <property type="entry name" value="MinC_C"/>
    <property type="match status" value="1"/>
</dbReference>
<accession>A0A0R1W063</accession>
<dbReference type="STRING" id="1423735.FC15_GL000606"/>
<evidence type="ECO:0000256" key="2">
    <source>
        <dbReference type="ARBA" id="ARBA00022618"/>
    </source>
</evidence>
<dbReference type="GO" id="GO:0000917">
    <property type="term" value="P:division septum assembly"/>
    <property type="evidence" value="ECO:0007669"/>
    <property type="project" value="UniProtKB-KW"/>
</dbReference>
<dbReference type="InterPro" id="IPR016098">
    <property type="entry name" value="CAP/MinC_C"/>
</dbReference>
<dbReference type="InterPro" id="IPR036145">
    <property type="entry name" value="MinC_C_sf"/>
</dbReference>
<dbReference type="Pfam" id="PF22642">
    <property type="entry name" value="MinC_N_1"/>
    <property type="match status" value="1"/>
</dbReference>
<evidence type="ECO:0000256" key="3">
    <source>
        <dbReference type="ARBA" id="ARBA00023210"/>
    </source>
</evidence>
<dbReference type="OrthoDB" id="9790810at2"/>
<protein>
    <submittedName>
        <fullName evidence="8">Septum formation inhibitor MinC, C-terminal domain protein</fullName>
    </submittedName>
</protein>
<comment type="subunit">
    <text evidence="5">Interacts with MinD and FtsZ.</text>
</comment>
<dbReference type="RefSeq" id="WP_057825485.1">
    <property type="nucleotide sequence ID" value="NZ_AZFX01000087.1"/>
</dbReference>
<feature type="domain" description="Septum formation inhibitor MinC C-terminal" evidence="6">
    <location>
        <begin position="103"/>
        <end position="201"/>
    </location>
</feature>
<evidence type="ECO:0000256" key="4">
    <source>
        <dbReference type="ARBA" id="ARBA00023306"/>
    </source>
</evidence>
<dbReference type="InterPro" id="IPR055219">
    <property type="entry name" value="MinC_N_1"/>
</dbReference>
<dbReference type="SUPFAM" id="SSF63848">
    <property type="entry name" value="Cell-division inhibitor MinC, C-terminal domain"/>
    <property type="match status" value="1"/>
</dbReference>
<keyword evidence="2" id="KW-0132">Cell division</keyword>
<dbReference type="Gene3D" id="2.160.20.70">
    <property type="match status" value="1"/>
</dbReference>
<keyword evidence="3" id="KW-0717">Septation</keyword>
<dbReference type="Gene3D" id="3.30.160.540">
    <property type="match status" value="1"/>
</dbReference>
<comment type="caution">
    <text evidence="8">The sequence shown here is derived from an EMBL/GenBank/DDBJ whole genome shotgun (WGS) entry which is preliminary data.</text>
</comment>
<evidence type="ECO:0000256" key="1">
    <source>
        <dbReference type="ARBA" id="ARBA00006291"/>
    </source>
</evidence>
<proteinExistence type="inferred from homology"/>
<dbReference type="InterPro" id="IPR005526">
    <property type="entry name" value="Septum_form_inhib_MinC_C"/>
</dbReference>
<dbReference type="Proteomes" id="UP000051315">
    <property type="component" value="Unassembled WGS sequence"/>
</dbReference>
<dbReference type="InterPro" id="IPR013033">
    <property type="entry name" value="MinC"/>
</dbReference>
<evidence type="ECO:0000313" key="9">
    <source>
        <dbReference type="Proteomes" id="UP000051315"/>
    </source>
</evidence>
<comment type="similarity">
    <text evidence="1">Belongs to the MinC family.</text>
</comment>
<evidence type="ECO:0000256" key="5">
    <source>
        <dbReference type="ARBA" id="ARBA00046874"/>
    </source>
</evidence>